<keyword evidence="2" id="KW-1185">Reference proteome</keyword>
<comment type="caution">
    <text evidence="1">The sequence shown here is derived from an EMBL/GenBank/DDBJ whole genome shotgun (WGS) entry which is preliminary data.</text>
</comment>
<organism evidence="1 2">
    <name type="scientific">Thelephora ganbajun</name>
    <name type="common">Ganba fungus</name>
    <dbReference type="NCBI Taxonomy" id="370292"/>
    <lineage>
        <taxon>Eukaryota</taxon>
        <taxon>Fungi</taxon>
        <taxon>Dikarya</taxon>
        <taxon>Basidiomycota</taxon>
        <taxon>Agaricomycotina</taxon>
        <taxon>Agaricomycetes</taxon>
        <taxon>Thelephorales</taxon>
        <taxon>Thelephoraceae</taxon>
        <taxon>Thelephora</taxon>
    </lineage>
</organism>
<evidence type="ECO:0000313" key="1">
    <source>
        <dbReference type="EMBL" id="KAF9650001.1"/>
    </source>
</evidence>
<sequence>MAEIILTSSPLTSPQSSPVLQPIDDFPTGTPPNKQPQNNSTYLSVVTDKPPDSTPVRNTQQTFTDCSSSPPPLAKELHLALDAEMRQAFVGPLSIETFFQHFLPVKNAPPPSTSPGFTAMSTATSEKQMYGFFVNTVNALFTRFTAFDTSNTPSGEAEAEYKPDVTIYERKEEPPTHTVTSFQRMEMFVEFKHGNSADPFATEDTFFPKLFNNTCANRGQIVLYSTRQQAYQFRTSVFTVGIFGNIARLFRWDRTGCQVTVPVDYSTDKGNRQLTEFFLRLDLMADDPEARGWDPTVKDATAEEVKDFAEAVKMACEGRPAPERRKARGRRKEVEDNKKVADPMLCRLVESVGDPSEYPRRKVSILDGKVRRDYIVGRPTSVLKAPTGRATRGFVAMSVKTKKLVFLKDSWRPDVDGIQPEDHWYQLLRKKKRGGMKHIGAYSHGSDVYATRKFDRCPDKKQRTITHLYAKEHGRVEAMMGYIHHRVVQSELYLPLEMFRDSKHLTSIMYDIAKALEHVHEAGMFHRDLSIGNIMIDAKGNGRLIDFDLARLKDETGARQTMRTGTWQFISTAQLHDPGRIYEVSDELESFFFVILYEAVHWVSHSKPERFNVKHIFDDVLVHANGRQTGGSGKQMMYTMDAGVVLQDLEFDKSPPFTDLIRGVFRLFQSLAIVNYEKRLGRDPRPQDATNVDQLKDCKAIIQLMKNAVERTDWPKVRDKAAKDNYPRKEEVDKEDRVGLANLKVATGTIEAPIPGIPAVGVPLSASASTSRASKRGREEDDGYTTPTKRSKVEAV</sequence>
<reference evidence="1" key="2">
    <citation type="journal article" date="2020" name="Nat. Commun.">
        <title>Large-scale genome sequencing of mycorrhizal fungi provides insights into the early evolution of symbiotic traits.</title>
        <authorList>
            <person name="Miyauchi S."/>
            <person name="Kiss E."/>
            <person name="Kuo A."/>
            <person name="Drula E."/>
            <person name="Kohler A."/>
            <person name="Sanchez-Garcia M."/>
            <person name="Morin E."/>
            <person name="Andreopoulos B."/>
            <person name="Barry K.W."/>
            <person name="Bonito G."/>
            <person name="Buee M."/>
            <person name="Carver A."/>
            <person name="Chen C."/>
            <person name="Cichocki N."/>
            <person name="Clum A."/>
            <person name="Culley D."/>
            <person name="Crous P.W."/>
            <person name="Fauchery L."/>
            <person name="Girlanda M."/>
            <person name="Hayes R.D."/>
            <person name="Keri Z."/>
            <person name="LaButti K."/>
            <person name="Lipzen A."/>
            <person name="Lombard V."/>
            <person name="Magnuson J."/>
            <person name="Maillard F."/>
            <person name="Murat C."/>
            <person name="Nolan M."/>
            <person name="Ohm R.A."/>
            <person name="Pangilinan J."/>
            <person name="Pereira M.F."/>
            <person name="Perotto S."/>
            <person name="Peter M."/>
            <person name="Pfister S."/>
            <person name="Riley R."/>
            <person name="Sitrit Y."/>
            <person name="Stielow J.B."/>
            <person name="Szollosi G."/>
            <person name="Zifcakova L."/>
            <person name="Stursova M."/>
            <person name="Spatafora J.W."/>
            <person name="Tedersoo L."/>
            <person name="Vaario L.M."/>
            <person name="Yamada A."/>
            <person name="Yan M."/>
            <person name="Wang P."/>
            <person name="Xu J."/>
            <person name="Bruns T."/>
            <person name="Baldrian P."/>
            <person name="Vilgalys R."/>
            <person name="Dunand C."/>
            <person name="Henrissat B."/>
            <person name="Grigoriev I.V."/>
            <person name="Hibbett D."/>
            <person name="Nagy L.G."/>
            <person name="Martin F.M."/>
        </authorList>
    </citation>
    <scope>NUCLEOTIDE SEQUENCE</scope>
    <source>
        <strain evidence="1">P2</strain>
    </source>
</reference>
<dbReference type="EMBL" id="MU117990">
    <property type="protein sequence ID" value="KAF9650001.1"/>
    <property type="molecule type" value="Genomic_DNA"/>
</dbReference>
<evidence type="ECO:0000313" key="2">
    <source>
        <dbReference type="Proteomes" id="UP000886501"/>
    </source>
</evidence>
<name>A0ACB6ZK04_THEGA</name>
<proteinExistence type="predicted"/>
<protein>
    <submittedName>
        <fullName evidence="1">Uncharacterized protein</fullName>
    </submittedName>
</protein>
<accession>A0ACB6ZK04</accession>
<gene>
    <name evidence="1" type="ORF">BDM02DRAFT_3128007</name>
</gene>
<dbReference type="Proteomes" id="UP000886501">
    <property type="component" value="Unassembled WGS sequence"/>
</dbReference>
<reference evidence="1" key="1">
    <citation type="submission" date="2019-10" db="EMBL/GenBank/DDBJ databases">
        <authorList>
            <consortium name="DOE Joint Genome Institute"/>
            <person name="Kuo A."/>
            <person name="Miyauchi S."/>
            <person name="Kiss E."/>
            <person name="Drula E."/>
            <person name="Kohler A."/>
            <person name="Sanchez-Garcia M."/>
            <person name="Andreopoulos B."/>
            <person name="Barry K.W."/>
            <person name="Bonito G."/>
            <person name="Buee M."/>
            <person name="Carver A."/>
            <person name="Chen C."/>
            <person name="Cichocki N."/>
            <person name="Clum A."/>
            <person name="Culley D."/>
            <person name="Crous P.W."/>
            <person name="Fauchery L."/>
            <person name="Girlanda M."/>
            <person name="Hayes R."/>
            <person name="Keri Z."/>
            <person name="Labutti K."/>
            <person name="Lipzen A."/>
            <person name="Lombard V."/>
            <person name="Magnuson J."/>
            <person name="Maillard F."/>
            <person name="Morin E."/>
            <person name="Murat C."/>
            <person name="Nolan M."/>
            <person name="Ohm R."/>
            <person name="Pangilinan J."/>
            <person name="Pereira M."/>
            <person name="Perotto S."/>
            <person name="Peter M."/>
            <person name="Riley R."/>
            <person name="Sitrit Y."/>
            <person name="Stielow B."/>
            <person name="Szollosi G."/>
            <person name="Zifcakova L."/>
            <person name="Stursova M."/>
            <person name="Spatafora J.W."/>
            <person name="Tedersoo L."/>
            <person name="Vaario L.-M."/>
            <person name="Yamada A."/>
            <person name="Yan M."/>
            <person name="Wang P."/>
            <person name="Xu J."/>
            <person name="Bruns T."/>
            <person name="Baldrian P."/>
            <person name="Vilgalys R."/>
            <person name="Henrissat B."/>
            <person name="Grigoriev I.V."/>
            <person name="Hibbett D."/>
            <person name="Nagy L.G."/>
            <person name="Martin F.M."/>
        </authorList>
    </citation>
    <scope>NUCLEOTIDE SEQUENCE</scope>
    <source>
        <strain evidence="1">P2</strain>
    </source>
</reference>